<evidence type="ECO:0000256" key="1">
    <source>
        <dbReference type="ARBA" id="ARBA00004479"/>
    </source>
</evidence>
<feature type="compositionally biased region" description="Basic and acidic residues" evidence="9">
    <location>
        <begin position="440"/>
        <end position="453"/>
    </location>
</feature>
<evidence type="ECO:0000259" key="12">
    <source>
        <dbReference type="PROSITE" id="PS50986"/>
    </source>
</evidence>
<feature type="signal peptide" evidence="11">
    <location>
        <begin position="1"/>
        <end position="18"/>
    </location>
</feature>
<keyword evidence="3 11" id="KW-0732">Signal</keyword>
<dbReference type="PANTHER" id="PTHR46876">
    <property type="entry name" value="LOW-DENSITY LIPOPROTEIN RECEPTOR-RELATED PROTEIN 11"/>
    <property type="match status" value="1"/>
</dbReference>
<feature type="transmembrane region" description="Helical" evidence="10">
    <location>
        <begin position="528"/>
        <end position="549"/>
    </location>
</feature>
<evidence type="ECO:0000313" key="14">
    <source>
        <dbReference type="Proteomes" id="UP001549920"/>
    </source>
</evidence>
<evidence type="ECO:0000256" key="4">
    <source>
        <dbReference type="ARBA" id="ARBA00022989"/>
    </source>
</evidence>
<feature type="region of interest" description="Disordered" evidence="9">
    <location>
        <begin position="339"/>
        <end position="488"/>
    </location>
</feature>
<feature type="compositionally biased region" description="Pro residues" evidence="9">
    <location>
        <begin position="406"/>
        <end position="423"/>
    </location>
</feature>
<sequence>MRVRAALWWLALAGAVVGARELDPAACGARFDVQRDKIIRTEESREMGARYLSELDVGARQECLRLCCETDSCDVFVYEEKSPGSCYLFNCGPPEDFRCKFTAHGNFSSGVLALSRRLAELQDQERLAHHEQELASLRGVTSSTSTTTTTSTPAPATAPHVLHQPDPPRKYAWCGDLWCPSERPMSQDEPSRSPALGNGAESLLTAHQPPGRCSRYQFECRRGGECIAVYNACDGVPQCADGSDEAPELGCPAPAPPAPSAPHPPQPAQQQPVQQQQPQPPQPQPQALPAPTPAPRAPVQPLKPMQVLGEGAEGAEGESEAGDLPERWPHRLAQAQPPHRYNEVGHGSHIFSHKGGLLQEGAPAPQYAPFEPPWTRRLWAQPQPGGEWGGAAGGWGEPDPRRAWPVPQPPPDPELPLYVPPKTMPEMPMVYSSQQQTLRDSPKKGFELERAPPRTEPPAPAPPPPDRREERPPAPPETTTKKKNLENTPHEPAVVVSHAAAAVAAAAAARPAAQLADEHDGLSEHPPAAILLLVLGVAMTAVLGAMVGCRARAARRRLRRGKSPFAHDADYLVNGMYL</sequence>
<feature type="domain" description="MANSC" evidence="12">
    <location>
        <begin position="33"/>
        <end position="110"/>
    </location>
</feature>
<feature type="chain" id="PRO_5046106381" description="MANSC domain-containing protein" evidence="11">
    <location>
        <begin position="19"/>
        <end position="578"/>
    </location>
</feature>
<evidence type="ECO:0000256" key="2">
    <source>
        <dbReference type="ARBA" id="ARBA00022692"/>
    </source>
</evidence>
<organism evidence="13 14">
    <name type="scientific">Loxostege sticticalis</name>
    <name type="common">Beet webworm moth</name>
    <dbReference type="NCBI Taxonomy" id="481309"/>
    <lineage>
        <taxon>Eukaryota</taxon>
        <taxon>Metazoa</taxon>
        <taxon>Ecdysozoa</taxon>
        <taxon>Arthropoda</taxon>
        <taxon>Hexapoda</taxon>
        <taxon>Insecta</taxon>
        <taxon>Pterygota</taxon>
        <taxon>Neoptera</taxon>
        <taxon>Endopterygota</taxon>
        <taxon>Lepidoptera</taxon>
        <taxon>Glossata</taxon>
        <taxon>Ditrysia</taxon>
        <taxon>Pyraloidea</taxon>
        <taxon>Crambidae</taxon>
        <taxon>Pyraustinae</taxon>
        <taxon>Loxostege</taxon>
    </lineage>
</organism>
<evidence type="ECO:0000256" key="7">
    <source>
        <dbReference type="ARBA" id="ARBA00023180"/>
    </source>
</evidence>
<feature type="compositionally biased region" description="Gly residues" evidence="9">
    <location>
        <begin position="386"/>
        <end position="396"/>
    </location>
</feature>
<dbReference type="PRINTS" id="PR01217">
    <property type="entry name" value="PRICHEXTENSN"/>
</dbReference>
<evidence type="ECO:0000313" key="13">
    <source>
        <dbReference type="EMBL" id="KAL0880550.1"/>
    </source>
</evidence>
<keyword evidence="6" id="KW-1015">Disulfide bond</keyword>
<feature type="compositionally biased region" description="Pro residues" evidence="9">
    <location>
        <begin position="278"/>
        <end position="298"/>
    </location>
</feature>
<evidence type="ECO:0000256" key="10">
    <source>
        <dbReference type="SAM" id="Phobius"/>
    </source>
</evidence>
<evidence type="ECO:0000256" key="8">
    <source>
        <dbReference type="PROSITE-ProRule" id="PRU00124"/>
    </source>
</evidence>
<feature type="compositionally biased region" description="Low complexity" evidence="9">
    <location>
        <begin position="268"/>
        <end position="277"/>
    </location>
</feature>
<dbReference type="InterPro" id="IPR036055">
    <property type="entry name" value="LDL_receptor-like_sf"/>
</dbReference>
<dbReference type="SUPFAM" id="SSF57424">
    <property type="entry name" value="LDL receptor-like module"/>
    <property type="match status" value="1"/>
</dbReference>
<dbReference type="InterPro" id="IPR011106">
    <property type="entry name" value="MANSC_N"/>
</dbReference>
<dbReference type="Pfam" id="PF07502">
    <property type="entry name" value="MANEC"/>
    <property type="match status" value="1"/>
</dbReference>
<evidence type="ECO:0000256" key="11">
    <source>
        <dbReference type="SAM" id="SignalP"/>
    </source>
</evidence>
<dbReference type="Gene3D" id="4.10.400.10">
    <property type="entry name" value="Low-density Lipoprotein Receptor"/>
    <property type="match status" value="1"/>
</dbReference>
<keyword evidence="2 10" id="KW-0812">Transmembrane</keyword>
<dbReference type="Proteomes" id="UP001549920">
    <property type="component" value="Unassembled WGS sequence"/>
</dbReference>
<proteinExistence type="predicted"/>
<dbReference type="Pfam" id="PF00057">
    <property type="entry name" value="Ldl_recept_a"/>
    <property type="match status" value="1"/>
</dbReference>
<protein>
    <recommendedName>
        <fullName evidence="12">MANSC domain-containing protein</fullName>
    </recommendedName>
</protein>
<dbReference type="PROSITE" id="PS01209">
    <property type="entry name" value="LDLRA_1"/>
    <property type="match status" value="1"/>
</dbReference>
<dbReference type="InterPro" id="IPR002172">
    <property type="entry name" value="LDrepeatLR_classA_rpt"/>
</dbReference>
<feature type="compositionally biased region" description="Low complexity" evidence="9">
    <location>
        <begin position="141"/>
        <end position="159"/>
    </location>
</feature>
<comment type="subcellular location">
    <subcellularLocation>
        <location evidence="1">Membrane</location>
        <topology evidence="1">Single-pass type I membrane protein</topology>
    </subcellularLocation>
</comment>
<dbReference type="InterPro" id="IPR013980">
    <property type="entry name" value="MANSC_dom"/>
</dbReference>
<gene>
    <name evidence="13" type="ORF">ABMA27_001782</name>
</gene>
<evidence type="ECO:0000256" key="9">
    <source>
        <dbReference type="SAM" id="MobiDB-lite"/>
    </source>
</evidence>
<dbReference type="PROSITE" id="PS50986">
    <property type="entry name" value="MANSC"/>
    <property type="match status" value="1"/>
</dbReference>
<comment type="caution">
    <text evidence="13">The sequence shown here is derived from an EMBL/GenBank/DDBJ whole genome shotgun (WGS) entry which is preliminary data.</text>
</comment>
<keyword evidence="7" id="KW-0325">Glycoprotein</keyword>
<dbReference type="CDD" id="cd00112">
    <property type="entry name" value="LDLa"/>
    <property type="match status" value="1"/>
</dbReference>
<dbReference type="SMART" id="SM00192">
    <property type="entry name" value="LDLa"/>
    <property type="match status" value="1"/>
</dbReference>
<accession>A0ABR3HVF0</accession>
<feature type="region of interest" description="Disordered" evidence="9">
    <location>
        <begin position="242"/>
        <end position="301"/>
    </location>
</feature>
<name>A0ABR3HVF0_LOXSC</name>
<dbReference type="PANTHER" id="PTHR46876:SF1">
    <property type="entry name" value="LOW-DENSITY LIPOPROTEIN RECEPTOR-RELATED PROTEIN 11"/>
    <property type="match status" value="1"/>
</dbReference>
<comment type="caution">
    <text evidence="8">Lacks conserved residue(s) required for the propagation of feature annotation.</text>
</comment>
<dbReference type="EMBL" id="JBEUOH010000012">
    <property type="protein sequence ID" value="KAL0880550.1"/>
    <property type="molecule type" value="Genomic_DNA"/>
</dbReference>
<feature type="compositionally biased region" description="Pro residues" evidence="9">
    <location>
        <begin position="253"/>
        <end position="267"/>
    </location>
</feature>
<evidence type="ECO:0000256" key="6">
    <source>
        <dbReference type="ARBA" id="ARBA00023157"/>
    </source>
</evidence>
<keyword evidence="14" id="KW-1185">Reference proteome</keyword>
<reference evidence="13 14" key="1">
    <citation type="submission" date="2024-06" db="EMBL/GenBank/DDBJ databases">
        <title>A chromosome-level genome assembly of beet webworm, Loxostege sticticalis.</title>
        <authorList>
            <person name="Zhang Y."/>
        </authorList>
    </citation>
    <scope>NUCLEOTIDE SEQUENCE [LARGE SCALE GENOMIC DNA]</scope>
    <source>
        <strain evidence="13">AQ026</strain>
        <tissue evidence="13">Whole body</tissue>
    </source>
</reference>
<keyword evidence="4 10" id="KW-1133">Transmembrane helix</keyword>
<feature type="region of interest" description="Disordered" evidence="9">
    <location>
        <begin position="132"/>
        <end position="165"/>
    </location>
</feature>
<feature type="region of interest" description="Disordered" evidence="9">
    <location>
        <begin position="183"/>
        <end position="208"/>
    </location>
</feature>
<feature type="compositionally biased region" description="Basic and acidic residues" evidence="9">
    <location>
        <begin position="479"/>
        <end position="488"/>
    </location>
</feature>
<dbReference type="InterPro" id="IPR023415">
    <property type="entry name" value="LDLR_class-A_CS"/>
</dbReference>
<evidence type="ECO:0000256" key="5">
    <source>
        <dbReference type="ARBA" id="ARBA00023136"/>
    </source>
</evidence>
<dbReference type="SMART" id="SM00765">
    <property type="entry name" value="MANEC"/>
    <property type="match status" value="1"/>
</dbReference>
<feature type="compositionally biased region" description="Pro residues" evidence="9">
    <location>
        <begin position="454"/>
        <end position="464"/>
    </location>
</feature>
<dbReference type="PROSITE" id="PS50068">
    <property type="entry name" value="LDLRA_2"/>
    <property type="match status" value="1"/>
</dbReference>
<keyword evidence="5 10" id="KW-0472">Membrane</keyword>
<evidence type="ECO:0000256" key="3">
    <source>
        <dbReference type="ARBA" id="ARBA00022729"/>
    </source>
</evidence>